<dbReference type="Proteomes" id="UP000304382">
    <property type="component" value="Unassembled WGS sequence"/>
</dbReference>
<evidence type="ECO:0000313" key="2">
    <source>
        <dbReference type="EMBL" id="GCF15949.1"/>
    </source>
</evidence>
<dbReference type="AlphaFoldDB" id="A0A4C2EUS9"/>
<keyword evidence="3" id="KW-1185">Reference proteome</keyword>
<evidence type="ECO:0000313" key="3">
    <source>
        <dbReference type="Proteomes" id="UP000304382"/>
    </source>
</evidence>
<dbReference type="PROSITE" id="PS51318">
    <property type="entry name" value="TAT"/>
    <property type="match status" value="1"/>
</dbReference>
<dbReference type="InterPro" id="IPR006311">
    <property type="entry name" value="TAT_signal"/>
</dbReference>
<evidence type="ECO:0000256" key="1">
    <source>
        <dbReference type="SAM" id="MobiDB-lite"/>
    </source>
</evidence>
<feature type="compositionally biased region" description="Low complexity" evidence="1">
    <location>
        <begin position="139"/>
        <end position="149"/>
    </location>
</feature>
<accession>A0A4C2EUS9</accession>
<protein>
    <submittedName>
        <fullName evidence="2">Uncharacterized protein</fullName>
    </submittedName>
</protein>
<dbReference type="RefSeq" id="WP_137685346.1">
    <property type="nucleotide sequence ID" value="NZ_BIXZ01000012.1"/>
</dbReference>
<gene>
    <name evidence="2" type="ORF">Harman_38840</name>
</gene>
<dbReference type="EMBL" id="BIXZ01000012">
    <property type="protein sequence ID" value="GCF15949.1"/>
    <property type="molecule type" value="Genomic_DNA"/>
</dbReference>
<feature type="region of interest" description="Disordered" evidence="1">
    <location>
        <begin position="123"/>
        <end position="186"/>
    </location>
</feature>
<comment type="caution">
    <text evidence="2">The sequence shown here is derived from an EMBL/GenBank/DDBJ whole genome shotgun (WGS) entry which is preliminary data.</text>
</comment>
<feature type="region of interest" description="Disordered" evidence="1">
    <location>
        <begin position="51"/>
        <end position="70"/>
    </location>
</feature>
<organism evidence="2 3">
    <name type="scientific">Haloarcula mannanilytica</name>
    <dbReference type="NCBI Taxonomy" id="2509225"/>
    <lineage>
        <taxon>Archaea</taxon>
        <taxon>Methanobacteriati</taxon>
        <taxon>Methanobacteriota</taxon>
        <taxon>Stenosarchaea group</taxon>
        <taxon>Halobacteria</taxon>
        <taxon>Halobacteriales</taxon>
        <taxon>Haloarculaceae</taxon>
        <taxon>Haloarcula</taxon>
    </lineage>
</organism>
<proteinExistence type="predicted"/>
<feature type="compositionally biased region" description="Polar residues" evidence="1">
    <location>
        <begin position="159"/>
        <end position="171"/>
    </location>
</feature>
<sequence length="322" mass="35590">MSDHSWNSVNRRKVLKTTAVSLGGISAFTGITTADNDSEPARTIELQIPDTENSSTNMDTSAAKDLTSSNPSVKEVDTAVVKSSAIDTVRVDLYNDEKIEVGVTGPRSKEADSSAMIVRVDAQDSKGHYNPDSAIIELKNPNNNGKKPNTTQVGGGSSEVETPSGGTTISKSDSEDSDDGTDYTSNYGGGIIVSGNTSEGSWFDDWCRHAQTVEWEESNGEVDWARYNKCWKTESYGSGSWDVKEHRWRDRNFSGDDYYAGSTSTFEKFESGGEWTYTLRSSMTCKPNGENDWWGWGRCYDSDRPEFRFDMKTDYGPPCDSW</sequence>
<reference evidence="2 3" key="1">
    <citation type="submission" date="2019-02" db="EMBL/GenBank/DDBJ databases">
        <title>Haloarcula mannanilyticum sp. nov., a mannan degrading haloarchaeon isolated from commercial salt.</title>
        <authorList>
            <person name="Enomoto S."/>
            <person name="Shimane Y."/>
            <person name="Kamekura M."/>
            <person name="Ito T."/>
            <person name="Moriya O."/>
            <person name="Ihara K."/>
            <person name="Takahashi-Ando N."/>
            <person name="Fukushima Y."/>
            <person name="Yoshida Y."/>
            <person name="Usama R."/>
            <person name="Takai K."/>
            <person name="Minegishi H."/>
        </authorList>
    </citation>
    <scope>NUCLEOTIDE SEQUENCE [LARGE SCALE GENOMIC DNA]</scope>
    <source>
        <strain evidence="2 3">MD130-1</strain>
    </source>
</reference>
<name>A0A4C2EUS9_9EURY</name>